<dbReference type="GO" id="GO:0005829">
    <property type="term" value="C:cytosol"/>
    <property type="evidence" value="ECO:0007669"/>
    <property type="project" value="TreeGrafter"/>
</dbReference>
<dbReference type="Pfam" id="PF02734">
    <property type="entry name" value="Dak2"/>
    <property type="match status" value="1"/>
</dbReference>
<name>A0A212LHH3_9HYPH</name>
<proteinExistence type="predicted"/>
<dbReference type="GO" id="GO:0019563">
    <property type="term" value="P:glycerol catabolic process"/>
    <property type="evidence" value="ECO:0007669"/>
    <property type="project" value="TreeGrafter"/>
</dbReference>
<dbReference type="NCBIfam" id="TIGR02365">
    <property type="entry name" value="dha_L_ycgS"/>
    <property type="match status" value="1"/>
</dbReference>
<dbReference type="InterPro" id="IPR012737">
    <property type="entry name" value="DhaK_L_YcgS"/>
</dbReference>
<dbReference type="InterPro" id="IPR050861">
    <property type="entry name" value="Dihydroxyacetone_Kinase"/>
</dbReference>
<dbReference type="PANTHER" id="PTHR28629:SF4">
    <property type="entry name" value="TRIOKINASE_FMN CYCLASE"/>
    <property type="match status" value="1"/>
</dbReference>
<dbReference type="InterPro" id="IPR004007">
    <property type="entry name" value="DhaL_dom"/>
</dbReference>
<reference evidence="4" key="1">
    <citation type="submission" date="2016-08" db="EMBL/GenBank/DDBJ databases">
        <authorList>
            <person name="Seilhamer J.J."/>
        </authorList>
    </citation>
    <scope>NUCLEOTIDE SEQUENCE</scope>
    <source>
        <strain evidence="4">86</strain>
    </source>
</reference>
<sequence length="212" mass="21473">MTLPVSAAGFLVTDLVKAIVAERDHLSDIDGAIGDGDHGINMAKGFNLCAQALGSPTPGLKESLGILGNTLMAGIGGSMGPLYGTFFNEMADSLDGAAELDAAAFGRMIRAGLDGVLDIGGAKPGDKTLLDTLVPAVEAFEAATAAGKPYRAALDDMTEAARKGRDSTVAMIAKVGRASRLGERSRGVMDAGSASCCVILETLAASIASKID</sequence>
<organism evidence="4">
    <name type="scientific">uncultured Pleomorphomonas sp</name>
    <dbReference type="NCBI Taxonomy" id="442121"/>
    <lineage>
        <taxon>Bacteria</taxon>
        <taxon>Pseudomonadati</taxon>
        <taxon>Pseudomonadota</taxon>
        <taxon>Alphaproteobacteria</taxon>
        <taxon>Hyphomicrobiales</taxon>
        <taxon>Pleomorphomonadaceae</taxon>
        <taxon>Pleomorphomonas</taxon>
        <taxon>environmental samples</taxon>
    </lineage>
</organism>
<evidence type="ECO:0000256" key="2">
    <source>
        <dbReference type="ARBA" id="ARBA00022777"/>
    </source>
</evidence>
<gene>
    <name evidence="4" type="ORF">KL86PLE_40763</name>
</gene>
<keyword evidence="1" id="KW-0808">Transferase</keyword>
<feature type="domain" description="DhaL" evidence="3">
    <location>
        <begin position="6"/>
        <end position="205"/>
    </location>
</feature>
<dbReference type="PROSITE" id="PS51480">
    <property type="entry name" value="DHAL"/>
    <property type="match status" value="1"/>
</dbReference>
<dbReference type="InterPro" id="IPR036117">
    <property type="entry name" value="DhaL_dom_sf"/>
</dbReference>
<dbReference type="PANTHER" id="PTHR28629">
    <property type="entry name" value="TRIOKINASE/FMN CYCLASE"/>
    <property type="match status" value="1"/>
</dbReference>
<evidence type="ECO:0000256" key="1">
    <source>
        <dbReference type="ARBA" id="ARBA00022679"/>
    </source>
</evidence>
<evidence type="ECO:0000259" key="3">
    <source>
        <dbReference type="PROSITE" id="PS51480"/>
    </source>
</evidence>
<protein>
    <submittedName>
        <fullName evidence="4">Dak phosphatase</fullName>
    </submittedName>
</protein>
<keyword evidence="2" id="KW-0418">Kinase</keyword>
<dbReference type="Gene3D" id="1.25.40.340">
    <property type="match status" value="1"/>
</dbReference>
<dbReference type="EMBL" id="FMJD01000008">
    <property type="protein sequence ID" value="SCM76958.1"/>
    <property type="molecule type" value="Genomic_DNA"/>
</dbReference>
<dbReference type="RefSeq" id="WP_288196976.1">
    <property type="nucleotide sequence ID" value="NZ_LT608334.1"/>
</dbReference>
<evidence type="ECO:0000313" key="4">
    <source>
        <dbReference type="EMBL" id="SCM76958.1"/>
    </source>
</evidence>
<dbReference type="SUPFAM" id="SSF101473">
    <property type="entry name" value="DhaL-like"/>
    <property type="match status" value="1"/>
</dbReference>
<accession>A0A212LHH3</accession>
<dbReference type="GO" id="GO:0004371">
    <property type="term" value="F:glycerone kinase activity"/>
    <property type="evidence" value="ECO:0007669"/>
    <property type="project" value="InterPro"/>
</dbReference>
<dbReference type="AlphaFoldDB" id="A0A212LHH3"/>
<dbReference type="SMART" id="SM01120">
    <property type="entry name" value="Dak2"/>
    <property type="match status" value="1"/>
</dbReference>
<dbReference type="FunFam" id="1.25.40.340:FF:000002">
    <property type="entry name" value="Dihydroxyacetone kinase, L subunit"/>
    <property type="match status" value="1"/>
</dbReference>